<dbReference type="PANTHER" id="PTHR42793:SF1">
    <property type="entry name" value="PEPTIDYL-LYSINE N-ACETYLTRANSFERASE PATZ"/>
    <property type="match status" value="1"/>
</dbReference>
<evidence type="ECO:0000313" key="2">
    <source>
        <dbReference type="EMBL" id="MBM7473697.1"/>
    </source>
</evidence>
<dbReference type="PANTHER" id="PTHR42793">
    <property type="entry name" value="COA BINDING DOMAIN CONTAINING PROTEIN"/>
    <property type="match status" value="1"/>
</dbReference>
<dbReference type="SMART" id="SM00881">
    <property type="entry name" value="CoA_binding"/>
    <property type="match status" value="1"/>
</dbReference>
<evidence type="ECO:0000313" key="3">
    <source>
        <dbReference type="Proteomes" id="UP000776164"/>
    </source>
</evidence>
<dbReference type="SUPFAM" id="SSF52210">
    <property type="entry name" value="Succinyl-CoA synthetase domains"/>
    <property type="match status" value="2"/>
</dbReference>
<evidence type="ECO:0000259" key="1">
    <source>
        <dbReference type="SMART" id="SM00881"/>
    </source>
</evidence>
<dbReference type="Pfam" id="PF13380">
    <property type="entry name" value="CoA_binding_2"/>
    <property type="match status" value="1"/>
</dbReference>
<dbReference type="Gene3D" id="3.30.470.20">
    <property type="entry name" value="ATP-grasp fold, B domain"/>
    <property type="match status" value="1"/>
</dbReference>
<gene>
    <name evidence="2" type="ORF">JOE66_003331</name>
</gene>
<dbReference type="Gene3D" id="3.40.50.720">
    <property type="entry name" value="NAD(P)-binding Rossmann-like Domain"/>
    <property type="match status" value="1"/>
</dbReference>
<dbReference type="SUPFAM" id="SSF56059">
    <property type="entry name" value="Glutathione synthetase ATP-binding domain-like"/>
    <property type="match status" value="1"/>
</dbReference>
<dbReference type="Proteomes" id="UP000776164">
    <property type="component" value="Unassembled WGS sequence"/>
</dbReference>
<proteinExistence type="predicted"/>
<dbReference type="Gene3D" id="3.40.50.261">
    <property type="entry name" value="Succinyl-CoA synthetase domains"/>
    <property type="match status" value="2"/>
</dbReference>
<sequence length="685" mass="68966">MSWRELDPLFAPSGIVVVGASANPDKLGSVMARALGASRVPVSLVNSQNPASGLHASIESAVGSTDAPIDLAVLCVPASATAEVLRDSARNGIRAALVCAGGFAEAGGPGREFGAAVDAAVLDTGIRMLGPNTSGFFVPRRRLRASFVPGVSEVKPGSVAIVAASGGINHVLAFKLQRAGVGVSLGVGLGAASDVGAPDVLDYLAHDDSTKAVLLHIESVTHGEALLRAVRELARLKPVVALVVGRNDVAEFAASHTGSLATSWRTTRDLLSQAGAVIVDDEDDLVTAGTVLSQLRAEPSAALGVGLVTGQAGPGLIIADRITGAGLELPRLASSTIATLATLLPPLTFQANPVDTGRPGPGFPAVLATVAADPSIGIVAAYALTEPVLDLPAAVHAAGIDASVPVIVGIDGPLGELESAMESAREHGVAAVAGPSALATAAIAVAADARARHLASFSADRLASGGPAEAVVVPAGGFDEIAAKGLLDSIGIATPGRRRCHDRDAAQAALAELGGPVAVKLVDASVLHKSDIGGVVLGVTTSAELDTALDALIRSGAREFLVEQMAPKGVDLIVAARRDPVFGPTVVLGMGGVEAELLADVAIRTVPVHERMTDAMIDDLITGELLRGFRNGPKVDVAALTGVFNRLGALLCASPGISEIEINPLRLTGAGLIALDAVVIAQEAQ</sequence>
<dbReference type="EMBL" id="JAFBBU010000001">
    <property type="protein sequence ID" value="MBM7473697.1"/>
    <property type="molecule type" value="Genomic_DNA"/>
</dbReference>
<protein>
    <submittedName>
        <fullName evidence="2">Acetyltransferase</fullName>
    </submittedName>
</protein>
<feature type="domain" description="CoA-binding" evidence="1">
    <location>
        <begin position="9"/>
        <end position="103"/>
    </location>
</feature>
<dbReference type="InterPro" id="IPR032875">
    <property type="entry name" value="Succ_CoA_lig_flav_dom"/>
</dbReference>
<dbReference type="Pfam" id="PF13549">
    <property type="entry name" value="ATP-grasp_5"/>
    <property type="match status" value="1"/>
</dbReference>
<reference evidence="2 3" key="1">
    <citation type="submission" date="2021-01" db="EMBL/GenBank/DDBJ databases">
        <title>Sequencing the genomes of 1000 actinobacteria strains.</title>
        <authorList>
            <person name="Klenk H.-P."/>
        </authorList>
    </citation>
    <scope>NUCLEOTIDE SEQUENCE [LARGE SCALE GENOMIC DNA]</scope>
    <source>
        <strain evidence="2 3">DSM 13057</strain>
    </source>
</reference>
<dbReference type="InterPro" id="IPR016102">
    <property type="entry name" value="Succinyl-CoA_synth-like"/>
</dbReference>
<dbReference type="Gene3D" id="3.30.1490.20">
    <property type="entry name" value="ATP-grasp fold, A domain"/>
    <property type="match status" value="1"/>
</dbReference>
<dbReference type="InterPro" id="IPR003781">
    <property type="entry name" value="CoA-bd"/>
</dbReference>
<dbReference type="InterPro" id="IPR013815">
    <property type="entry name" value="ATP_grasp_subdomain_1"/>
</dbReference>
<organism evidence="2 3">
    <name type="scientific">Subtercola frigoramans</name>
    <dbReference type="NCBI Taxonomy" id="120298"/>
    <lineage>
        <taxon>Bacteria</taxon>
        <taxon>Bacillati</taxon>
        <taxon>Actinomycetota</taxon>
        <taxon>Actinomycetes</taxon>
        <taxon>Micrococcales</taxon>
        <taxon>Microbacteriaceae</taxon>
        <taxon>Subtercola</taxon>
    </lineage>
</organism>
<dbReference type="SUPFAM" id="SSF51735">
    <property type="entry name" value="NAD(P)-binding Rossmann-fold domains"/>
    <property type="match status" value="1"/>
</dbReference>
<comment type="caution">
    <text evidence="2">The sequence shown here is derived from an EMBL/GenBank/DDBJ whole genome shotgun (WGS) entry which is preliminary data.</text>
</comment>
<dbReference type="RefSeq" id="WP_307827259.1">
    <property type="nucleotide sequence ID" value="NZ_BAAAHT010000001.1"/>
</dbReference>
<dbReference type="InterPro" id="IPR036291">
    <property type="entry name" value="NAD(P)-bd_dom_sf"/>
</dbReference>
<dbReference type="Pfam" id="PF13607">
    <property type="entry name" value="Succ_CoA_lig"/>
    <property type="match status" value="1"/>
</dbReference>
<accession>A0ABS2L9D0</accession>
<name>A0ABS2L9D0_9MICO</name>
<keyword evidence="3" id="KW-1185">Reference proteome</keyword>